<accession>A0A1H3IM66</accession>
<dbReference type="RefSeq" id="WP_069788626.1">
    <property type="nucleotide sequence ID" value="NZ_FNOX01000003.1"/>
</dbReference>
<proteinExistence type="predicted"/>
<gene>
    <name evidence="1" type="ORF">SAMN05216247_103300</name>
</gene>
<dbReference type="EMBL" id="FNOX01000003">
    <property type="protein sequence ID" value="SDY28697.1"/>
    <property type="molecule type" value="Genomic_DNA"/>
</dbReference>
<name>A0A1H3IM66_9PSED</name>
<organism evidence="1 2">
    <name type="scientific">Pseudomonas salomonii</name>
    <dbReference type="NCBI Taxonomy" id="191391"/>
    <lineage>
        <taxon>Bacteria</taxon>
        <taxon>Pseudomonadati</taxon>
        <taxon>Pseudomonadota</taxon>
        <taxon>Gammaproteobacteria</taxon>
        <taxon>Pseudomonadales</taxon>
        <taxon>Pseudomonadaceae</taxon>
        <taxon>Pseudomonas</taxon>
    </lineage>
</organism>
<evidence type="ECO:0000313" key="2">
    <source>
        <dbReference type="Proteomes" id="UP000182902"/>
    </source>
</evidence>
<dbReference type="Proteomes" id="UP000182902">
    <property type="component" value="Unassembled WGS sequence"/>
</dbReference>
<evidence type="ECO:0000313" key="1">
    <source>
        <dbReference type="EMBL" id="SDY28697.1"/>
    </source>
</evidence>
<protein>
    <submittedName>
        <fullName evidence="1">Uncharacterized protein</fullName>
    </submittedName>
</protein>
<reference evidence="1 2" key="1">
    <citation type="submission" date="2016-10" db="EMBL/GenBank/DDBJ databases">
        <authorList>
            <person name="de Groot N.N."/>
        </authorList>
    </citation>
    <scope>NUCLEOTIDE SEQUENCE [LARGE SCALE GENOMIC DNA]</scope>
    <source>
        <strain evidence="1 2">ICMP 14252</strain>
    </source>
</reference>
<dbReference type="AlphaFoldDB" id="A0A1H3IM66"/>
<sequence>MLTYITPRDRLLLKLLKPKVAAWRWFATARGLMSISAESHEFLERALNEQIENYDRFSMVGGFKFQDGQYLLQLQTADGVVNRYCSSLLEVAVIVSFKFKVWSGPVLSFTPPFSTAALNATSPNDFIARFLGMLREERLDQLRRLWLIYLTTERDSDSSRRSQVKCIAGILSRNYESAHAGADVGERFSADLVSLGIDKKKAYDDIFDLMHPLILKELQLDRPHAYHLYSICESEDELRRLLGGDMGFLRNRVALMSAEQREYMFGSELGL</sequence>